<dbReference type="PROSITE" id="PS50177">
    <property type="entry name" value="NTF2_DOMAIN"/>
    <property type="match status" value="1"/>
</dbReference>
<dbReference type="SUPFAM" id="SSF54427">
    <property type="entry name" value="NTF2-like"/>
    <property type="match status" value="1"/>
</dbReference>
<dbReference type="Proteomes" id="UP000014500">
    <property type="component" value="Unassembled WGS sequence"/>
</dbReference>
<dbReference type="FunFam" id="3.10.450.50:FF:000005">
    <property type="entry name" value="Nuclear transport factor 2"/>
    <property type="match status" value="1"/>
</dbReference>
<evidence type="ECO:0000313" key="5">
    <source>
        <dbReference type="Proteomes" id="UP000014500"/>
    </source>
</evidence>
<keyword evidence="5" id="KW-1185">Reference proteome</keyword>
<organism evidence="4 5">
    <name type="scientific">Strigamia maritima</name>
    <name type="common">European centipede</name>
    <name type="synonym">Geophilus maritimus</name>
    <dbReference type="NCBI Taxonomy" id="126957"/>
    <lineage>
        <taxon>Eukaryota</taxon>
        <taxon>Metazoa</taxon>
        <taxon>Ecdysozoa</taxon>
        <taxon>Arthropoda</taxon>
        <taxon>Myriapoda</taxon>
        <taxon>Chilopoda</taxon>
        <taxon>Pleurostigmophora</taxon>
        <taxon>Geophilomorpha</taxon>
        <taxon>Linotaeniidae</taxon>
        <taxon>Strigamia</taxon>
    </lineage>
</organism>
<dbReference type="GO" id="GO:0005635">
    <property type="term" value="C:nuclear envelope"/>
    <property type="evidence" value="ECO:0007669"/>
    <property type="project" value="UniProtKB-ARBA"/>
</dbReference>
<dbReference type="eggNOG" id="KOG2104">
    <property type="taxonomic scope" value="Eukaryota"/>
</dbReference>
<dbReference type="PhylomeDB" id="T1J539"/>
<dbReference type="InterPro" id="IPR045875">
    <property type="entry name" value="NTF2"/>
</dbReference>
<comment type="function">
    <text evidence="2">Has a role in nuclear-cytoplasmic transport of proteins and mRNAs.</text>
</comment>
<dbReference type="InterPro" id="IPR002075">
    <property type="entry name" value="NTF2_dom"/>
</dbReference>
<feature type="domain" description="NTF2" evidence="3">
    <location>
        <begin position="10"/>
        <end position="124"/>
    </location>
</feature>
<keyword evidence="1 2" id="KW-0963">Cytoplasm</keyword>
<dbReference type="InterPro" id="IPR018222">
    <property type="entry name" value="Nuclear_transport_factor_2_euk"/>
</dbReference>
<reference evidence="4" key="2">
    <citation type="submission" date="2015-02" db="UniProtKB">
        <authorList>
            <consortium name="EnsemblMetazoa"/>
        </authorList>
    </citation>
    <scope>IDENTIFICATION</scope>
</reference>
<keyword evidence="2" id="KW-0539">Nucleus</keyword>
<name>T1J539_STRMM</name>
<evidence type="ECO:0000313" key="4">
    <source>
        <dbReference type="EnsemblMetazoa" id="SMAR008737-PA"/>
    </source>
</evidence>
<dbReference type="GO" id="GO:0005737">
    <property type="term" value="C:cytoplasm"/>
    <property type="evidence" value="ECO:0007669"/>
    <property type="project" value="UniProtKB-SubCell"/>
</dbReference>
<evidence type="ECO:0000256" key="1">
    <source>
        <dbReference type="ARBA" id="ARBA00022490"/>
    </source>
</evidence>
<protein>
    <recommendedName>
        <fullName evidence="2">NTF2-related export protein</fullName>
    </recommendedName>
</protein>
<dbReference type="GO" id="GO:0051028">
    <property type="term" value="P:mRNA transport"/>
    <property type="evidence" value="ECO:0007669"/>
    <property type="project" value="UniProtKB-UniRule"/>
</dbReference>
<dbReference type="PANTHER" id="PTHR12612">
    <property type="entry name" value="NUCLEAR TRANSPORT FACTOR 2"/>
    <property type="match status" value="1"/>
</dbReference>
<dbReference type="Gene3D" id="3.10.450.50">
    <property type="match status" value="1"/>
</dbReference>
<dbReference type="EnsemblMetazoa" id="SMAR008737-RA">
    <property type="protein sequence ID" value="SMAR008737-PA"/>
    <property type="gene ID" value="SMAR008737"/>
</dbReference>
<dbReference type="GO" id="GO:0006606">
    <property type="term" value="P:protein import into nucleus"/>
    <property type="evidence" value="ECO:0007669"/>
    <property type="project" value="UniProtKB-ARBA"/>
</dbReference>
<dbReference type="EMBL" id="JH431850">
    <property type="status" value="NOT_ANNOTATED_CDS"/>
    <property type="molecule type" value="Genomic_DNA"/>
</dbReference>
<reference evidence="5" key="1">
    <citation type="submission" date="2011-05" db="EMBL/GenBank/DDBJ databases">
        <authorList>
            <person name="Richards S.R."/>
            <person name="Qu J."/>
            <person name="Jiang H."/>
            <person name="Jhangiani S.N."/>
            <person name="Agravi P."/>
            <person name="Goodspeed R."/>
            <person name="Gross S."/>
            <person name="Mandapat C."/>
            <person name="Jackson L."/>
            <person name="Mathew T."/>
            <person name="Pu L."/>
            <person name="Thornton R."/>
            <person name="Saada N."/>
            <person name="Wilczek-Boney K.B."/>
            <person name="Lee S."/>
            <person name="Kovar C."/>
            <person name="Wu Y."/>
            <person name="Scherer S.E."/>
            <person name="Worley K.C."/>
            <person name="Muzny D.M."/>
            <person name="Gibbs R."/>
        </authorList>
    </citation>
    <scope>NUCLEOTIDE SEQUENCE</scope>
    <source>
        <strain evidence="5">Brora</strain>
    </source>
</reference>
<dbReference type="Pfam" id="PF02136">
    <property type="entry name" value="NTF2"/>
    <property type="match status" value="1"/>
</dbReference>
<dbReference type="OMA" id="QFVEYYY"/>
<proteinExistence type="predicted"/>
<evidence type="ECO:0000256" key="2">
    <source>
        <dbReference type="RuleBase" id="RU369002"/>
    </source>
</evidence>
<accession>T1J539</accession>
<dbReference type="CDD" id="cd00780">
    <property type="entry name" value="NTF2"/>
    <property type="match status" value="1"/>
</dbReference>
<dbReference type="STRING" id="126957.T1J539"/>
<dbReference type="AlphaFoldDB" id="T1J539"/>
<keyword evidence="2" id="KW-0813">Transport</keyword>
<comment type="subcellular location">
    <subcellularLocation>
        <location evidence="2">Cytoplasm</location>
    </subcellularLocation>
    <subcellularLocation>
        <location evidence="2">Nucleus</location>
    </subcellularLocation>
</comment>
<dbReference type="InterPro" id="IPR032710">
    <property type="entry name" value="NTF2-like_dom_sf"/>
</dbReference>
<sequence>MTLNPQYESIGKSFVQQYYSLFDDPLQRPNLASLYNTEQSLMTFEGQQAQGTQKIMEKFNSLSFQKIFHQITAVDCQPMFDGGVLISVIGQLKTDDDPPHSFMQTFVLKPLADSFFIQHDLFRLSLHHSA</sequence>
<evidence type="ECO:0000259" key="3">
    <source>
        <dbReference type="PROSITE" id="PS50177"/>
    </source>
</evidence>
<keyword evidence="2" id="KW-0653">Protein transport</keyword>
<dbReference type="HOGENOM" id="CLU_131642_1_0_1"/>